<dbReference type="SMART" id="SM00702">
    <property type="entry name" value="P4Hc"/>
    <property type="match status" value="1"/>
</dbReference>
<evidence type="ECO:0000256" key="7">
    <source>
        <dbReference type="HAMAP-Rule" id="MF_00657"/>
    </source>
</evidence>
<organism evidence="9 10">
    <name type="scientific">Marinihelvus fidelis</name>
    <dbReference type="NCBI Taxonomy" id="2613842"/>
    <lineage>
        <taxon>Bacteria</taxon>
        <taxon>Pseudomonadati</taxon>
        <taxon>Pseudomonadota</taxon>
        <taxon>Gammaproteobacteria</taxon>
        <taxon>Chromatiales</taxon>
        <taxon>Wenzhouxiangellaceae</taxon>
        <taxon>Marinihelvus</taxon>
    </lineage>
</organism>
<dbReference type="NCBIfam" id="NF003974">
    <property type="entry name" value="PRK05467.1-3"/>
    <property type="match status" value="1"/>
</dbReference>
<evidence type="ECO:0000256" key="6">
    <source>
        <dbReference type="ARBA" id="ARBA00023004"/>
    </source>
</evidence>
<dbReference type="RefSeq" id="WP_150862546.1">
    <property type="nucleotide sequence ID" value="NZ_VYXP01000001.1"/>
</dbReference>
<feature type="binding site" evidence="7">
    <location>
        <position position="164"/>
    </location>
    <ligand>
        <name>2-oxoglutarate</name>
        <dbReference type="ChEBI" id="CHEBI:16810"/>
    </ligand>
</feature>
<keyword evidence="6 7" id="KW-0408">Iron</keyword>
<evidence type="ECO:0000256" key="5">
    <source>
        <dbReference type="ARBA" id="ARBA00023002"/>
    </source>
</evidence>
<dbReference type="HAMAP" id="MF_00657">
    <property type="entry name" value="Hydroxyl_YbiX"/>
    <property type="match status" value="1"/>
</dbReference>
<comment type="cofactor">
    <cofactor evidence="1 7">
        <name>L-ascorbate</name>
        <dbReference type="ChEBI" id="CHEBI:38290"/>
    </cofactor>
</comment>
<dbReference type="InterPro" id="IPR044862">
    <property type="entry name" value="Pro_4_hyd_alph_FE2OG_OXY"/>
</dbReference>
<keyword evidence="3 7" id="KW-0847">Vitamin C</keyword>
<feature type="binding site" evidence="7">
    <location>
        <position position="94"/>
    </location>
    <ligand>
        <name>Fe cation</name>
        <dbReference type="ChEBI" id="CHEBI:24875"/>
    </ligand>
</feature>
<reference evidence="9 10" key="1">
    <citation type="submission" date="2019-09" db="EMBL/GenBank/DDBJ databases">
        <title>Wenzhouxiangella sp. Genome sequencing and assembly.</title>
        <authorList>
            <person name="Zhang R."/>
        </authorList>
    </citation>
    <scope>NUCLEOTIDE SEQUENCE [LARGE SCALE GENOMIC DNA]</scope>
    <source>
        <strain evidence="9 10">W260</strain>
    </source>
</reference>
<dbReference type="InterPro" id="IPR005123">
    <property type="entry name" value="Oxoglu/Fe-dep_dioxygenase_dom"/>
</dbReference>
<gene>
    <name evidence="9" type="ORF">F3N42_01160</name>
</gene>
<dbReference type="AlphaFoldDB" id="A0A5N0TGJ7"/>
<dbReference type="GO" id="GO:0031418">
    <property type="term" value="F:L-ascorbic acid binding"/>
    <property type="evidence" value="ECO:0007669"/>
    <property type="project" value="UniProtKB-KW"/>
</dbReference>
<evidence type="ECO:0000256" key="2">
    <source>
        <dbReference type="ARBA" id="ARBA00022723"/>
    </source>
</evidence>
<evidence type="ECO:0000256" key="4">
    <source>
        <dbReference type="ARBA" id="ARBA00022964"/>
    </source>
</evidence>
<dbReference type="Gene3D" id="2.60.120.620">
    <property type="entry name" value="q2cbj1_9rhob like domain"/>
    <property type="match status" value="1"/>
</dbReference>
<dbReference type="GO" id="GO:0016706">
    <property type="term" value="F:2-oxoglutarate-dependent dioxygenase activity"/>
    <property type="evidence" value="ECO:0007669"/>
    <property type="project" value="UniProtKB-UniRule"/>
</dbReference>
<feature type="binding site" evidence="7">
    <location>
        <position position="96"/>
    </location>
    <ligand>
        <name>Fe cation</name>
        <dbReference type="ChEBI" id="CHEBI:24875"/>
    </ligand>
</feature>
<dbReference type="GO" id="GO:0005506">
    <property type="term" value="F:iron ion binding"/>
    <property type="evidence" value="ECO:0007669"/>
    <property type="project" value="UniProtKB-UniRule"/>
</dbReference>
<comment type="cofactor">
    <cofactor evidence="7">
        <name>Fe(2+)</name>
        <dbReference type="ChEBI" id="CHEBI:29033"/>
    </cofactor>
    <text evidence="7">Binds 1 Fe(2+) ion per subunit.</text>
</comment>
<feature type="domain" description="Fe2OG dioxygenase" evidence="8">
    <location>
        <begin position="76"/>
        <end position="173"/>
    </location>
</feature>
<proteinExistence type="inferred from homology"/>
<dbReference type="EMBL" id="VYXP01000001">
    <property type="protein sequence ID" value="KAA9134182.1"/>
    <property type="molecule type" value="Genomic_DNA"/>
</dbReference>
<evidence type="ECO:0000256" key="3">
    <source>
        <dbReference type="ARBA" id="ARBA00022896"/>
    </source>
</evidence>
<sequence>MFHIIDPLLSAEEVTRLRELSKTIRFEDGRQSNPDYTLKNNLQPSPNDAGYQEAAKLVQTGLARNEYFRDYCLPRFVAPPMMTKYEPGMSYGEHVDSGILNFNPPIRIDISCTVFISDPEDYDGGELNIRMGDRDIKVKGKAGTAVLYPSTTYHQVLPVTRGERLVSITFIESNVRDAQQREILVELTEFLHENAARVGQEQQMRLEYVRTNLTRMWHGK</sequence>
<evidence type="ECO:0000256" key="1">
    <source>
        <dbReference type="ARBA" id="ARBA00001961"/>
    </source>
</evidence>
<protein>
    <submittedName>
        <fullName evidence="9">Fe2+-dependent dioxygenase</fullName>
    </submittedName>
</protein>
<dbReference type="InterPro" id="IPR023550">
    <property type="entry name" value="PKHD_hydroxylase"/>
</dbReference>
<dbReference type="Pfam" id="PF13640">
    <property type="entry name" value="2OG-FeII_Oxy_3"/>
    <property type="match status" value="1"/>
</dbReference>
<dbReference type="PROSITE" id="PS51471">
    <property type="entry name" value="FE2OG_OXY"/>
    <property type="match status" value="1"/>
</dbReference>
<keyword evidence="10" id="KW-1185">Reference proteome</keyword>
<accession>A0A5N0TGJ7</accession>
<keyword evidence="5 7" id="KW-0560">Oxidoreductase</keyword>
<keyword evidence="2 7" id="KW-0479">Metal-binding</keyword>
<evidence type="ECO:0000313" key="9">
    <source>
        <dbReference type="EMBL" id="KAA9134182.1"/>
    </source>
</evidence>
<keyword evidence="4 7" id="KW-0223">Dioxygenase</keyword>
<dbReference type="InterPro" id="IPR006620">
    <property type="entry name" value="Pro_4_hyd_alph"/>
</dbReference>
<evidence type="ECO:0000313" key="10">
    <source>
        <dbReference type="Proteomes" id="UP000325372"/>
    </source>
</evidence>
<evidence type="ECO:0000259" key="8">
    <source>
        <dbReference type="PROSITE" id="PS51471"/>
    </source>
</evidence>
<comment type="caution">
    <text evidence="9">The sequence shown here is derived from an EMBL/GenBank/DDBJ whole genome shotgun (WGS) entry which is preliminary data.</text>
</comment>
<name>A0A5N0TGJ7_9GAMM</name>
<feature type="binding site" evidence="7">
    <location>
        <position position="154"/>
    </location>
    <ligand>
        <name>Fe cation</name>
        <dbReference type="ChEBI" id="CHEBI:24875"/>
    </ligand>
</feature>
<dbReference type="GO" id="GO:0006974">
    <property type="term" value="P:DNA damage response"/>
    <property type="evidence" value="ECO:0007669"/>
    <property type="project" value="TreeGrafter"/>
</dbReference>
<dbReference type="PANTHER" id="PTHR41536:SF1">
    <property type="entry name" value="PKHD-TYPE HYDROXYLASE YBIX"/>
    <property type="match status" value="1"/>
</dbReference>
<dbReference type="Proteomes" id="UP000325372">
    <property type="component" value="Unassembled WGS sequence"/>
</dbReference>
<dbReference type="GO" id="GO:0006879">
    <property type="term" value="P:intracellular iron ion homeostasis"/>
    <property type="evidence" value="ECO:0007669"/>
    <property type="project" value="TreeGrafter"/>
</dbReference>
<dbReference type="PANTHER" id="PTHR41536">
    <property type="entry name" value="PKHD-TYPE HYDROXYLASE YBIX"/>
    <property type="match status" value="1"/>
</dbReference>
<dbReference type="SUPFAM" id="SSF51197">
    <property type="entry name" value="Clavaminate synthase-like"/>
    <property type="match status" value="1"/>
</dbReference>